<accession>A0A8X6LM17</accession>
<reference evidence="12" key="1">
    <citation type="submission" date="2020-07" db="EMBL/GenBank/DDBJ databases">
        <title>Multicomponent nature underlies the extraordinary mechanical properties of spider dragline silk.</title>
        <authorList>
            <person name="Kono N."/>
            <person name="Nakamura H."/>
            <person name="Mori M."/>
            <person name="Yoshida Y."/>
            <person name="Ohtoshi R."/>
            <person name="Malay A.D."/>
            <person name="Moran D.A.P."/>
            <person name="Tomita M."/>
            <person name="Numata K."/>
            <person name="Arakawa K."/>
        </authorList>
    </citation>
    <scope>NUCLEOTIDE SEQUENCE</scope>
</reference>
<dbReference type="PRINTS" id="PR00237">
    <property type="entry name" value="GPCRRHODOPSN"/>
</dbReference>
<organism evidence="12 13">
    <name type="scientific">Trichonephila clavata</name>
    <name type="common">Joro spider</name>
    <name type="synonym">Nephila clavata</name>
    <dbReference type="NCBI Taxonomy" id="2740835"/>
    <lineage>
        <taxon>Eukaryota</taxon>
        <taxon>Metazoa</taxon>
        <taxon>Ecdysozoa</taxon>
        <taxon>Arthropoda</taxon>
        <taxon>Chelicerata</taxon>
        <taxon>Arachnida</taxon>
        <taxon>Araneae</taxon>
        <taxon>Araneomorphae</taxon>
        <taxon>Entelegynae</taxon>
        <taxon>Araneoidea</taxon>
        <taxon>Nephilidae</taxon>
        <taxon>Trichonephila</taxon>
    </lineage>
</organism>
<dbReference type="Pfam" id="PF00001">
    <property type="entry name" value="7tm_1"/>
    <property type="match status" value="1"/>
</dbReference>
<evidence type="ECO:0000313" key="12">
    <source>
        <dbReference type="EMBL" id="GFR14755.1"/>
    </source>
</evidence>
<evidence type="ECO:0000259" key="11">
    <source>
        <dbReference type="PROSITE" id="PS50262"/>
    </source>
</evidence>
<keyword evidence="4 10" id="KW-0812">Transmembrane</keyword>
<feature type="transmembrane region" description="Helical" evidence="10">
    <location>
        <begin position="307"/>
        <end position="332"/>
    </location>
</feature>
<keyword evidence="8 12" id="KW-0675">Receptor</keyword>
<dbReference type="Gene3D" id="1.20.1070.10">
    <property type="entry name" value="Rhodopsin 7-helix transmembrane proteins"/>
    <property type="match status" value="1"/>
</dbReference>
<dbReference type="EMBL" id="BMAO01017306">
    <property type="protein sequence ID" value="GFR14755.1"/>
    <property type="molecule type" value="Genomic_DNA"/>
</dbReference>
<evidence type="ECO:0000256" key="6">
    <source>
        <dbReference type="ARBA" id="ARBA00023040"/>
    </source>
</evidence>
<proteinExistence type="inferred from homology"/>
<dbReference type="Proteomes" id="UP000887116">
    <property type="component" value="Unassembled WGS sequence"/>
</dbReference>
<evidence type="ECO:0000256" key="8">
    <source>
        <dbReference type="ARBA" id="ARBA00023170"/>
    </source>
</evidence>
<dbReference type="GO" id="GO:0005886">
    <property type="term" value="C:plasma membrane"/>
    <property type="evidence" value="ECO:0007669"/>
    <property type="project" value="UniProtKB-SubCell"/>
</dbReference>
<evidence type="ECO:0000313" key="13">
    <source>
        <dbReference type="Proteomes" id="UP000887116"/>
    </source>
</evidence>
<dbReference type="GO" id="GO:0035237">
    <property type="term" value="F:corazonin receptor activity"/>
    <property type="evidence" value="ECO:0007669"/>
    <property type="project" value="TreeGrafter"/>
</dbReference>
<dbReference type="InterPro" id="IPR017452">
    <property type="entry name" value="GPCR_Rhodpsn_7TM"/>
</dbReference>
<evidence type="ECO:0000256" key="3">
    <source>
        <dbReference type="ARBA" id="ARBA00022475"/>
    </source>
</evidence>
<keyword evidence="6" id="KW-0297">G-protein coupled receptor</keyword>
<keyword evidence="7 10" id="KW-0472">Membrane</keyword>
<keyword evidence="3" id="KW-1003">Cell membrane</keyword>
<feature type="transmembrane region" description="Helical" evidence="10">
    <location>
        <begin position="275"/>
        <end position="295"/>
    </location>
</feature>
<dbReference type="InterPro" id="IPR000276">
    <property type="entry name" value="GPCR_Rhodpsn"/>
</dbReference>
<comment type="subcellular location">
    <subcellularLocation>
        <location evidence="1">Cell membrane</location>
        <topology evidence="1">Multi-pass membrane protein</topology>
    </subcellularLocation>
</comment>
<evidence type="ECO:0000256" key="7">
    <source>
        <dbReference type="ARBA" id="ARBA00023136"/>
    </source>
</evidence>
<feature type="domain" description="G-protein coupled receptors family 1 profile" evidence="11">
    <location>
        <begin position="286"/>
        <end position="403"/>
    </location>
</feature>
<evidence type="ECO:0000256" key="4">
    <source>
        <dbReference type="ARBA" id="ARBA00022692"/>
    </source>
</evidence>
<evidence type="ECO:0000256" key="2">
    <source>
        <dbReference type="ARBA" id="ARBA00010663"/>
    </source>
</evidence>
<feature type="transmembrane region" description="Helical" evidence="10">
    <location>
        <begin position="352"/>
        <end position="372"/>
    </location>
</feature>
<gene>
    <name evidence="12" type="primary">NCL1_20109</name>
    <name evidence="12" type="ORF">TNCT_691171</name>
</gene>
<dbReference type="SUPFAM" id="SSF81321">
    <property type="entry name" value="Family A G protein-coupled receptor-like"/>
    <property type="match status" value="1"/>
</dbReference>
<dbReference type="PANTHER" id="PTHR24230">
    <property type="entry name" value="G-PROTEIN COUPLED RECEPTOR"/>
    <property type="match status" value="1"/>
</dbReference>
<evidence type="ECO:0000256" key="10">
    <source>
        <dbReference type="SAM" id="Phobius"/>
    </source>
</evidence>
<feature type="transmembrane region" description="Helical" evidence="10">
    <location>
        <begin position="9"/>
        <end position="28"/>
    </location>
</feature>
<sequence length="403" mass="45620">MLLWNLRTIYLNFFVLHLFFVFEIQVFGNLTNASILYDKEKNIETHDLIRNDRIENANQNVPEFVSKFVAKSHTYKVTGRNALRDLKNKNLTKTLDSIGVYEEIHRKDSKIFKTNPNSAIASSQFLNVSKEVVNNDFNLNSSTHNLTIKPLIRSLRHLHLSTGGFNTSTLNVSENITIKSEQLFFTKGNAETKDSQSLLLPQNTFKSEVIPYLDRTNESFNTEPTTVILEELTFDANESTLEWNITTGCDNASSCNQTHQHAPAFNSHTLVKGVVLLNLGALACIGNVATLVSIIRRGRQQSSTVYLLLVHLSVSDLFVTSFCIIGEGLWTLTVEWYGGNWLCKVFKFLQMFSLYLSTFTLVVIGFDRLCAVKFPMRRIKARVQVHRAIISAWVLSSVLSAPQ</sequence>
<dbReference type="OrthoDB" id="6435638at2759"/>
<evidence type="ECO:0000256" key="9">
    <source>
        <dbReference type="ARBA" id="ARBA00023224"/>
    </source>
</evidence>
<comment type="caution">
    <text evidence="12">The sequence shown here is derived from an EMBL/GenBank/DDBJ whole genome shotgun (WGS) entry which is preliminary data.</text>
</comment>
<dbReference type="PROSITE" id="PS50262">
    <property type="entry name" value="G_PROTEIN_RECEP_F1_2"/>
    <property type="match status" value="1"/>
</dbReference>
<protein>
    <submittedName>
        <fullName evidence="12">Gonadotropin-releasing hormone receptor</fullName>
    </submittedName>
</protein>
<feature type="non-terminal residue" evidence="12">
    <location>
        <position position="403"/>
    </location>
</feature>
<comment type="similarity">
    <text evidence="2">Belongs to the G-protein coupled receptor 1 family.</text>
</comment>
<evidence type="ECO:0000256" key="5">
    <source>
        <dbReference type="ARBA" id="ARBA00022989"/>
    </source>
</evidence>
<keyword evidence="9" id="KW-0807">Transducer</keyword>
<evidence type="ECO:0000256" key="1">
    <source>
        <dbReference type="ARBA" id="ARBA00004651"/>
    </source>
</evidence>
<name>A0A8X6LM17_TRICU</name>
<dbReference type="PANTHER" id="PTHR24230:SF163">
    <property type="entry name" value="CORAZONIN RECEPTOR, ISOFORM B"/>
    <property type="match status" value="1"/>
</dbReference>
<keyword evidence="13" id="KW-1185">Reference proteome</keyword>
<dbReference type="AlphaFoldDB" id="A0A8X6LM17"/>
<keyword evidence="5 10" id="KW-1133">Transmembrane helix</keyword>